<dbReference type="InterPro" id="IPR000719">
    <property type="entry name" value="Prot_kinase_dom"/>
</dbReference>
<keyword evidence="5" id="KW-1185">Reference proteome</keyword>
<dbReference type="AlphaFoldDB" id="A0A0K6G9N5"/>
<dbReference type="Proteomes" id="UP000044841">
    <property type="component" value="Unassembled WGS sequence"/>
</dbReference>
<dbReference type="EMBL" id="CYGV01001512">
    <property type="protein sequence ID" value="CUA75191.1"/>
    <property type="molecule type" value="Genomic_DNA"/>
</dbReference>
<name>A0A0K6G9N5_9AGAM</name>
<dbReference type="GO" id="GO:0005524">
    <property type="term" value="F:ATP binding"/>
    <property type="evidence" value="ECO:0007669"/>
    <property type="project" value="InterPro"/>
</dbReference>
<dbReference type="InterPro" id="IPR008271">
    <property type="entry name" value="Ser/Thr_kinase_AS"/>
</dbReference>
<dbReference type="SUPFAM" id="SSF52540">
    <property type="entry name" value="P-loop containing nucleoside triphosphate hydrolases"/>
    <property type="match status" value="1"/>
</dbReference>
<dbReference type="Pfam" id="PF07714">
    <property type="entry name" value="PK_Tyr_Ser-Thr"/>
    <property type="match status" value="1"/>
</dbReference>
<organism evidence="4 5">
    <name type="scientific">Rhizoctonia solani</name>
    <dbReference type="NCBI Taxonomy" id="456999"/>
    <lineage>
        <taxon>Eukaryota</taxon>
        <taxon>Fungi</taxon>
        <taxon>Dikarya</taxon>
        <taxon>Basidiomycota</taxon>
        <taxon>Agaricomycotina</taxon>
        <taxon>Agaricomycetes</taxon>
        <taxon>Cantharellales</taxon>
        <taxon>Ceratobasidiaceae</taxon>
        <taxon>Rhizoctonia</taxon>
    </lineage>
</organism>
<gene>
    <name evidence="4" type="ORF">RSOLAG22IIIB_05756</name>
</gene>
<feature type="domain" description="Protein kinase" evidence="3">
    <location>
        <begin position="57"/>
        <end position="322"/>
    </location>
</feature>
<dbReference type="SMART" id="SM00220">
    <property type="entry name" value="S_TKc"/>
    <property type="match status" value="1"/>
</dbReference>
<dbReference type="PROSITE" id="PS00108">
    <property type="entry name" value="PROTEIN_KINASE_ST"/>
    <property type="match status" value="1"/>
</dbReference>
<dbReference type="Gene3D" id="1.10.510.10">
    <property type="entry name" value="Transferase(Phosphotransferase) domain 1"/>
    <property type="match status" value="1"/>
</dbReference>
<evidence type="ECO:0000256" key="2">
    <source>
        <dbReference type="SAM" id="MobiDB-lite"/>
    </source>
</evidence>
<feature type="region of interest" description="Disordered" evidence="2">
    <location>
        <begin position="1"/>
        <end position="23"/>
    </location>
</feature>
<accession>A0A0K6G9N5</accession>
<evidence type="ECO:0000256" key="1">
    <source>
        <dbReference type="ARBA" id="ARBA00008171"/>
    </source>
</evidence>
<sequence>MTSTEAPSEIRGVSTPLSSPTNSVDSLISRKMAAQEVVSLLVAHGCQDLSEGLDLASFSEYPLFHGGFSDIYRGQLLSGTRIALKALRVSGDSINRDPKHVKQAAREISTWGRCRHPNVIPLLGLAIFRDRIGMVAPWMGNGSLPLYLRNVPGANRFNMCVQIGEGLSYLHQIRIIHCDLKGANVLVSDEGIPCLTDFGTSLVSDRTLGFTQTTSGPAFTVRWSAAEIIEETSPHTEASDVYALGMTIYETMTGKAPYHGKGETNVMLLVTVKKEFPERPESIPNDGGSGDDLWKLLVRCWSFDPTLRPSADEVTTTTQLVLSVVERTWNNWDPVIYVDASSTEALEKALHGFGKAKNIGEEYTDVEQYIPARGERGSISITTRLPDLANLADSPDSIYPLSGMSPTNGTTLLVKIASSRNQRLSEDNTKLAGELVRDFGCLTLAIVHAGAYIAHLPGMTITEYRSLFLSQRQRMLEEYSELPAAAKVEKSGDTVYTTCKMCYDQLKPESCELLWLVVYLHYDRISVPSAWGD</sequence>
<dbReference type="PROSITE" id="PS50011">
    <property type="entry name" value="PROTEIN_KINASE_DOM"/>
    <property type="match status" value="1"/>
</dbReference>
<dbReference type="InterPro" id="IPR001245">
    <property type="entry name" value="Ser-Thr/Tyr_kinase_cat_dom"/>
</dbReference>
<evidence type="ECO:0000259" key="3">
    <source>
        <dbReference type="PROSITE" id="PS50011"/>
    </source>
</evidence>
<reference evidence="4 5" key="1">
    <citation type="submission" date="2015-07" db="EMBL/GenBank/DDBJ databases">
        <authorList>
            <person name="Noorani M."/>
        </authorList>
    </citation>
    <scope>NUCLEOTIDE SEQUENCE [LARGE SCALE GENOMIC DNA]</scope>
    <source>
        <strain evidence="4">BBA 69670</strain>
    </source>
</reference>
<dbReference type="GO" id="GO:0004674">
    <property type="term" value="F:protein serine/threonine kinase activity"/>
    <property type="evidence" value="ECO:0007669"/>
    <property type="project" value="TreeGrafter"/>
</dbReference>
<evidence type="ECO:0000313" key="5">
    <source>
        <dbReference type="Proteomes" id="UP000044841"/>
    </source>
</evidence>
<dbReference type="InterPro" id="IPR011009">
    <property type="entry name" value="Kinase-like_dom_sf"/>
</dbReference>
<protein>
    <recommendedName>
        <fullName evidence="3">Protein kinase domain-containing protein</fullName>
    </recommendedName>
</protein>
<dbReference type="InterPro" id="IPR051681">
    <property type="entry name" value="Ser/Thr_Kinases-Pseudokinases"/>
</dbReference>
<dbReference type="PANTHER" id="PTHR44329">
    <property type="entry name" value="SERINE/THREONINE-PROTEIN KINASE TNNI3K-RELATED"/>
    <property type="match status" value="1"/>
</dbReference>
<proteinExistence type="inferred from homology"/>
<dbReference type="SUPFAM" id="SSF56112">
    <property type="entry name" value="Protein kinase-like (PK-like)"/>
    <property type="match status" value="1"/>
</dbReference>
<comment type="similarity">
    <text evidence="1">Belongs to the protein kinase superfamily. TKL Ser/Thr protein kinase family. ROCO subfamily.</text>
</comment>
<evidence type="ECO:0000313" key="4">
    <source>
        <dbReference type="EMBL" id="CUA75191.1"/>
    </source>
</evidence>
<dbReference type="InterPro" id="IPR027417">
    <property type="entry name" value="P-loop_NTPase"/>
</dbReference>